<comment type="caution">
    <text evidence="1">The sequence shown here is derived from an EMBL/GenBank/DDBJ whole genome shotgun (WGS) entry which is preliminary data.</text>
</comment>
<name>A0AAW0DWM9_9AGAR</name>
<proteinExistence type="predicted"/>
<dbReference type="AlphaFoldDB" id="A0AAW0DWM9"/>
<sequence>MMVKNRFISDGPSFRCGHRLKLDTQVEIFKPSALVVSLVHTERDWDMCFRFIAGWQASSEEGKDSSCHVRSSGLGSPIVSSGTRGACTIVPLLQTLSSGGCAISPLTLSPPHLHAAAHRSADAPGYVPLYAALLLPMRLWRSCAYGARDTLAGGIPDVLLRSWWDDKAVLADGTDVFFVVLFIHCGGCCAAGCGCWAGKR</sequence>
<evidence type="ECO:0000313" key="2">
    <source>
        <dbReference type="Proteomes" id="UP001362999"/>
    </source>
</evidence>
<keyword evidence="2" id="KW-1185">Reference proteome</keyword>
<reference evidence="1 2" key="1">
    <citation type="journal article" date="2024" name="J Genomics">
        <title>Draft genome sequencing and assembly of Favolaschia claudopus CIRM-BRFM 2984 isolated from oak limbs.</title>
        <authorList>
            <person name="Navarro D."/>
            <person name="Drula E."/>
            <person name="Chaduli D."/>
            <person name="Cazenave R."/>
            <person name="Ahrendt S."/>
            <person name="Wang J."/>
            <person name="Lipzen A."/>
            <person name="Daum C."/>
            <person name="Barry K."/>
            <person name="Grigoriev I.V."/>
            <person name="Favel A."/>
            <person name="Rosso M.N."/>
            <person name="Martin F."/>
        </authorList>
    </citation>
    <scope>NUCLEOTIDE SEQUENCE [LARGE SCALE GENOMIC DNA]</scope>
    <source>
        <strain evidence="1 2">CIRM-BRFM 2984</strain>
    </source>
</reference>
<accession>A0AAW0DWM9</accession>
<evidence type="ECO:0000313" key="1">
    <source>
        <dbReference type="EMBL" id="KAK7056029.1"/>
    </source>
</evidence>
<protein>
    <submittedName>
        <fullName evidence="1">Uncharacterized protein</fullName>
    </submittedName>
</protein>
<gene>
    <name evidence="1" type="ORF">R3P38DRAFT_1374740</name>
</gene>
<dbReference type="Proteomes" id="UP001362999">
    <property type="component" value="Unassembled WGS sequence"/>
</dbReference>
<dbReference type="EMBL" id="JAWWNJ010000005">
    <property type="protein sequence ID" value="KAK7056029.1"/>
    <property type="molecule type" value="Genomic_DNA"/>
</dbReference>
<organism evidence="1 2">
    <name type="scientific">Favolaschia claudopus</name>
    <dbReference type="NCBI Taxonomy" id="2862362"/>
    <lineage>
        <taxon>Eukaryota</taxon>
        <taxon>Fungi</taxon>
        <taxon>Dikarya</taxon>
        <taxon>Basidiomycota</taxon>
        <taxon>Agaricomycotina</taxon>
        <taxon>Agaricomycetes</taxon>
        <taxon>Agaricomycetidae</taxon>
        <taxon>Agaricales</taxon>
        <taxon>Marasmiineae</taxon>
        <taxon>Mycenaceae</taxon>
        <taxon>Favolaschia</taxon>
    </lineage>
</organism>